<organism evidence="5 6">
    <name type="scientific">Hathewaya limosa</name>
    <name type="common">Clostridium limosum</name>
    <dbReference type="NCBI Taxonomy" id="1536"/>
    <lineage>
        <taxon>Bacteria</taxon>
        <taxon>Bacillati</taxon>
        <taxon>Bacillota</taxon>
        <taxon>Clostridia</taxon>
        <taxon>Eubacteriales</taxon>
        <taxon>Clostridiaceae</taxon>
        <taxon>Hathewaya</taxon>
    </lineage>
</organism>
<dbReference type="InterPro" id="IPR000249">
    <property type="entry name" value="BMC_dom"/>
</dbReference>
<sequence length="179" mass="19443">MNALGIVELNSIAKGIEITDIMLKSAELEVIYSRHICPGKYMIILTGDVGSVDEAVETIKKLDNKYILATFILPNADERIINGINKKYNNIEIKAIGVMEFTSVACGIIALDKALKNGEVQLVKFTLGNLIGGKCYFIITGVLSSVSESMKVAEDLIDSKKIIHSAIIPSPDKNLISCL</sequence>
<protein>
    <submittedName>
        <fullName evidence="5">PduT-like ethanolamine utilization protein</fullName>
    </submittedName>
</protein>
<dbReference type="InterPro" id="IPR037233">
    <property type="entry name" value="CcmK-like_sf"/>
</dbReference>
<evidence type="ECO:0000256" key="3">
    <source>
        <dbReference type="PROSITE-ProRule" id="PRU01278"/>
    </source>
</evidence>
<dbReference type="SUPFAM" id="SSF143414">
    <property type="entry name" value="CcmK-like"/>
    <property type="match status" value="2"/>
</dbReference>
<dbReference type="PANTHER" id="PTHR33941">
    <property type="entry name" value="PROPANEDIOL UTILIZATION PROTEIN PDUA"/>
    <property type="match status" value="1"/>
</dbReference>
<dbReference type="Proteomes" id="UP001224418">
    <property type="component" value="Unassembled WGS sequence"/>
</dbReference>
<evidence type="ECO:0000256" key="1">
    <source>
        <dbReference type="ARBA" id="ARBA00024322"/>
    </source>
</evidence>
<dbReference type="CDD" id="cd07054">
    <property type="entry name" value="BMC_PduT_repeat2"/>
    <property type="match status" value="1"/>
</dbReference>
<dbReference type="PROSITE" id="PS51930">
    <property type="entry name" value="BMC_2"/>
    <property type="match status" value="2"/>
</dbReference>
<dbReference type="RefSeq" id="WP_307355912.1">
    <property type="nucleotide sequence ID" value="NZ_BAAACJ010000030.1"/>
</dbReference>
<keyword evidence="2" id="KW-1283">Bacterial microcompartment</keyword>
<comment type="subcellular location">
    <subcellularLocation>
        <location evidence="1">Bacterial microcompartment</location>
    </subcellularLocation>
</comment>
<feature type="domain" description="BMC" evidence="4">
    <location>
        <begin position="95"/>
        <end position="179"/>
    </location>
</feature>
<name>A0ABU0JVR0_HATLI</name>
<gene>
    <name evidence="5" type="ORF">QOZ93_001740</name>
</gene>
<dbReference type="PIRSF" id="PIRSF034834">
    <property type="entry name" value="PduT"/>
    <property type="match status" value="1"/>
</dbReference>
<dbReference type="EMBL" id="JAUSWN010000013">
    <property type="protein sequence ID" value="MDQ0479997.1"/>
    <property type="molecule type" value="Genomic_DNA"/>
</dbReference>
<dbReference type="InterPro" id="IPR011238">
    <property type="entry name" value="Micro_shell_prot_PduT"/>
</dbReference>
<comment type="similarity">
    <text evidence="3">Belongs to the bacterial microcompartments protein family.</text>
</comment>
<evidence type="ECO:0000256" key="2">
    <source>
        <dbReference type="ARBA" id="ARBA00024446"/>
    </source>
</evidence>
<evidence type="ECO:0000313" key="6">
    <source>
        <dbReference type="Proteomes" id="UP001224418"/>
    </source>
</evidence>
<dbReference type="Gene3D" id="3.30.70.1710">
    <property type="match status" value="2"/>
</dbReference>
<dbReference type="Pfam" id="PF00936">
    <property type="entry name" value="BMC"/>
    <property type="match status" value="2"/>
</dbReference>
<evidence type="ECO:0000313" key="5">
    <source>
        <dbReference type="EMBL" id="MDQ0479997.1"/>
    </source>
</evidence>
<feature type="domain" description="BMC" evidence="4">
    <location>
        <begin position="3"/>
        <end position="85"/>
    </location>
</feature>
<reference evidence="5 6" key="1">
    <citation type="submission" date="2023-07" db="EMBL/GenBank/DDBJ databases">
        <title>Genomic Encyclopedia of Type Strains, Phase IV (KMG-IV): sequencing the most valuable type-strain genomes for metagenomic binning, comparative biology and taxonomic classification.</title>
        <authorList>
            <person name="Goeker M."/>
        </authorList>
    </citation>
    <scope>NUCLEOTIDE SEQUENCE [LARGE SCALE GENOMIC DNA]</scope>
    <source>
        <strain evidence="5 6">DSM 1400</strain>
    </source>
</reference>
<dbReference type="InterPro" id="IPR050575">
    <property type="entry name" value="BMC_shell"/>
</dbReference>
<dbReference type="InterPro" id="IPR044872">
    <property type="entry name" value="CcmK/CsoS1_BMC"/>
</dbReference>
<evidence type="ECO:0000259" key="4">
    <source>
        <dbReference type="PROSITE" id="PS51930"/>
    </source>
</evidence>
<dbReference type="PANTHER" id="PTHR33941:SF11">
    <property type="entry name" value="BACTERIAL MICROCOMPARTMENT SHELL PROTEIN PDUJ"/>
    <property type="match status" value="1"/>
</dbReference>
<dbReference type="CDD" id="cd07053">
    <property type="entry name" value="BMC_PduT_repeat1"/>
    <property type="match status" value="1"/>
</dbReference>
<comment type="caution">
    <text evidence="5">The sequence shown here is derived from an EMBL/GenBank/DDBJ whole genome shotgun (WGS) entry which is preliminary data.</text>
</comment>
<accession>A0ABU0JVR0</accession>
<keyword evidence="6" id="KW-1185">Reference proteome</keyword>
<proteinExistence type="inferred from homology"/>
<dbReference type="SMART" id="SM00877">
    <property type="entry name" value="BMC"/>
    <property type="match status" value="2"/>
</dbReference>